<feature type="domain" description="Proteinase inhibitor I42 chagasin" evidence="4">
    <location>
        <begin position="47"/>
        <end position="138"/>
    </location>
</feature>
<evidence type="ECO:0000259" key="4">
    <source>
        <dbReference type="Pfam" id="PF09394"/>
    </source>
</evidence>
<dbReference type="Proteomes" id="UP000002696">
    <property type="component" value="Chromosome"/>
</dbReference>
<evidence type="ECO:0000313" key="5">
    <source>
        <dbReference type="EMBL" id="ADL01624.1"/>
    </source>
</evidence>
<dbReference type="Pfam" id="PF09394">
    <property type="entry name" value="Inhibitor_I42"/>
    <property type="match status" value="1"/>
</dbReference>
<dbReference type="HOGENOM" id="CLU_102057_1_0_5"/>
<organism evidence="5 6">
    <name type="scientific">Brevundimonas subvibrioides (strain ATCC 15264 / DSM 4735 / LMG 14903 / NBRC 16000 / CB 81)</name>
    <name type="common">Caulobacter subvibrioides</name>
    <dbReference type="NCBI Taxonomy" id="633149"/>
    <lineage>
        <taxon>Bacteria</taxon>
        <taxon>Pseudomonadati</taxon>
        <taxon>Pseudomonadota</taxon>
        <taxon>Alphaproteobacteria</taxon>
        <taxon>Caulobacterales</taxon>
        <taxon>Caulobacteraceae</taxon>
        <taxon>Brevundimonas</taxon>
    </lineage>
</organism>
<dbReference type="Gene3D" id="2.60.40.2020">
    <property type="match status" value="1"/>
</dbReference>
<name>D9QK39_BRESC</name>
<dbReference type="InParanoid" id="D9QK39"/>
<dbReference type="InterPro" id="IPR052781">
    <property type="entry name" value="Cys_protease_inhibitor_I42"/>
</dbReference>
<evidence type="ECO:0000256" key="2">
    <source>
        <dbReference type="ARBA" id="ARBA00022704"/>
    </source>
</evidence>
<dbReference type="KEGG" id="bsb:Bresu_2314"/>
<reference evidence="6" key="1">
    <citation type="journal article" date="2011" name="J. Bacteriol.">
        <title>Genome sequences of eight morphologically diverse alphaproteobacteria.</title>
        <authorList>
            <consortium name="US DOE Joint Genome Institute"/>
            <person name="Brown P.J."/>
            <person name="Kysela D.T."/>
            <person name="Buechlein A."/>
            <person name="Hemmerich C."/>
            <person name="Brun Y.V."/>
        </authorList>
    </citation>
    <scope>NUCLEOTIDE SEQUENCE [LARGE SCALE GENOMIC DNA]</scope>
    <source>
        <strain evidence="6">ATCC 15264 / DSM 4735 / LMG 14903 / NBRC 16000 / CB 81</strain>
    </source>
</reference>
<evidence type="ECO:0000256" key="3">
    <source>
        <dbReference type="SAM" id="SignalP"/>
    </source>
</evidence>
<protein>
    <submittedName>
        <fullName evidence="5">Proteinase inhibitor I42, chagasin</fullName>
    </submittedName>
</protein>
<dbReference type="InterPro" id="IPR036331">
    <property type="entry name" value="Chagasin-like_sf"/>
</dbReference>
<dbReference type="STRING" id="633149.Bresu_2314"/>
<sequence length="141" mass="14854">MKRFAASIVSLALLTGCGTAGGEPEEGTGVIPTGGVVEGVRGGETRLRVGQTMTVALGSNSTTGYQWQVSDVEGGVLVPGTPFGEEIVEPHAPGMVGVGGTTHWHYLAARPGAVTLTFTYRRAWERDTPPAQTERYRVVVR</sequence>
<dbReference type="GO" id="GO:0004869">
    <property type="term" value="F:cysteine-type endopeptidase inhibitor activity"/>
    <property type="evidence" value="ECO:0007669"/>
    <property type="project" value="UniProtKB-KW"/>
</dbReference>
<dbReference type="InterPro" id="IPR018990">
    <property type="entry name" value="Prot_inh_I42_chagasin"/>
</dbReference>
<dbReference type="EMBL" id="CP002102">
    <property type="protein sequence ID" value="ADL01624.1"/>
    <property type="molecule type" value="Genomic_DNA"/>
</dbReference>
<dbReference type="SUPFAM" id="SSF141066">
    <property type="entry name" value="ICP-like"/>
    <property type="match status" value="1"/>
</dbReference>
<dbReference type="eggNOG" id="COG5513">
    <property type="taxonomic scope" value="Bacteria"/>
</dbReference>
<keyword evidence="3" id="KW-0732">Signal</keyword>
<proteinExistence type="predicted"/>
<evidence type="ECO:0000313" key="6">
    <source>
        <dbReference type="Proteomes" id="UP000002696"/>
    </source>
</evidence>
<evidence type="ECO:0000256" key="1">
    <source>
        <dbReference type="ARBA" id="ARBA00022690"/>
    </source>
</evidence>
<keyword evidence="2" id="KW-0789">Thiol protease inhibitor</keyword>
<feature type="chain" id="PRO_5003126701" evidence="3">
    <location>
        <begin position="23"/>
        <end position="141"/>
    </location>
</feature>
<dbReference type="PROSITE" id="PS51257">
    <property type="entry name" value="PROKAR_LIPOPROTEIN"/>
    <property type="match status" value="1"/>
</dbReference>
<gene>
    <name evidence="5" type="ordered locus">Bresu_2314</name>
</gene>
<keyword evidence="1" id="KW-0646">Protease inhibitor</keyword>
<feature type="signal peptide" evidence="3">
    <location>
        <begin position="1"/>
        <end position="22"/>
    </location>
</feature>
<dbReference type="PANTHER" id="PTHR36530">
    <property type="entry name" value="INHIBITOR OF CYSTEINE PEPTIDASE"/>
    <property type="match status" value="1"/>
</dbReference>
<dbReference type="PANTHER" id="PTHR36530:SF1">
    <property type="entry name" value="AMOEBIASIN-1"/>
    <property type="match status" value="1"/>
</dbReference>
<keyword evidence="6" id="KW-1185">Reference proteome</keyword>
<dbReference type="AlphaFoldDB" id="D9QK39"/>
<accession>D9QK39</accession>